<gene>
    <name evidence="2" type="ORF">XSP_001551</name>
</gene>
<dbReference type="EMBL" id="LR824641">
    <property type="protein sequence ID" value="CAD0322159.1"/>
    <property type="molecule type" value="Genomic_DNA"/>
</dbReference>
<dbReference type="EMBL" id="LR861803">
    <property type="protein sequence ID" value="CAD1790213.1"/>
    <property type="molecule type" value="Genomic_DNA"/>
</dbReference>
<name>A0A8E4GFI2_9XANT</name>
<dbReference type="GeneID" id="79388878"/>
<dbReference type="Proteomes" id="UP000515493">
    <property type="component" value="Chromosome"/>
</dbReference>
<dbReference type="AlphaFoldDB" id="A0A8E4GFI2"/>
<dbReference type="RefSeq" id="WP_147421359.1">
    <property type="nucleotide sequence ID" value="NZ_LR861803.1"/>
</dbReference>
<organism evidence="2 3">
    <name type="scientific">Xanthomonas euroxanthea</name>
    <dbReference type="NCBI Taxonomy" id="2259622"/>
    <lineage>
        <taxon>Bacteria</taxon>
        <taxon>Pseudomonadati</taxon>
        <taxon>Pseudomonadota</taxon>
        <taxon>Gammaproteobacteria</taxon>
        <taxon>Lysobacterales</taxon>
        <taxon>Lysobacteraceae</taxon>
        <taxon>Xanthomonas</taxon>
    </lineage>
</organism>
<evidence type="ECO:0000313" key="2">
    <source>
        <dbReference type="EMBL" id="CAD1790213.1"/>
    </source>
</evidence>
<accession>A0A8E4GFI2</accession>
<protein>
    <submittedName>
        <fullName evidence="2">Uncharacterized protein</fullName>
    </submittedName>
</protein>
<proteinExistence type="predicted"/>
<reference evidence="2 3" key="1">
    <citation type="submission" date="2020-07" db="EMBL/GenBank/DDBJ databases">
        <authorList>
            <person name="Teixeira M."/>
        </authorList>
    </citation>
    <scope>NUCLEOTIDE SEQUENCE [LARGE SCALE GENOMIC DNA]</scope>
    <source>
        <strain evidence="2">1</strain>
        <strain evidence="1">Xanthomonas sp. CPBF 367</strain>
    </source>
</reference>
<dbReference type="KEGG" id="xeu:XSP_001551"/>
<evidence type="ECO:0000313" key="1">
    <source>
        <dbReference type="EMBL" id="CAD0322159.1"/>
    </source>
</evidence>
<sequence length="99" mass="11239">MFHPANLVEHIDRMPSGSDRSVMARVALNLLYDPDLYPVSLIEVLELGAVERVLVRACLDYCAIDRRQLLSWSDGRVVELREFAKEGQADDGEYGLYIL</sequence>
<evidence type="ECO:0000313" key="3">
    <source>
        <dbReference type="Proteomes" id="UP000515493"/>
    </source>
</evidence>